<keyword evidence="3 5" id="KW-0269">Exonuclease</keyword>
<evidence type="ECO:0000313" key="5">
    <source>
        <dbReference type="EMBL" id="CDC74975.1"/>
    </source>
</evidence>
<feature type="domain" description="Exonuclease" evidence="4">
    <location>
        <begin position="13"/>
        <end position="195"/>
    </location>
</feature>
<evidence type="ECO:0000259" key="4">
    <source>
        <dbReference type="SMART" id="SM00479"/>
    </source>
</evidence>
<protein>
    <submittedName>
        <fullName evidence="5">Exonuclease</fullName>
    </submittedName>
</protein>
<dbReference type="Gene3D" id="3.30.420.10">
    <property type="entry name" value="Ribonuclease H-like superfamily/Ribonuclease H"/>
    <property type="match status" value="1"/>
</dbReference>
<accession>R6TS36</accession>
<dbReference type="SMART" id="SM00479">
    <property type="entry name" value="EXOIII"/>
    <property type="match status" value="1"/>
</dbReference>
<comment type="caution">
    <text evidence="5">The sequence shown here is derived from an EMBL/GenBank/DDBJ whole genome shotgun (WGS) entry which is preliminary data.</text>
</comment>
<dbReference type="InterPro" id="IPR012337">
    <property type="entry name" value="RNaseH-like_sf"/>
</dbReference>
<dbReference type="GO" id="GO:0003676">
    <property type="term" value="F:nucleic acid binding"/>
    <property type="evidence" value="ECO:0007669"/>
    <property type="project" value="InterPro"/>
</dbReference>
<evidence type="ECO:0000256" key="1">
    <source>
        <dbReference type="ARBA" id="ARBA00022722"/>
    </source>
</evidence>
<dbReference type="InterPro" id="IPR013520">
    <property type="entry name" value="Ribonucl_H"/>
</dbReference>
<dbReference type="PANTHER" id="PTHR30231:SF4">
    <property type="entry name" value="PROTEIN NEN2"/>
    <property type="match status" value="1"/>
</dbReference>
<name>R6TS36_9FIRM</name>
<evidence type="ECO:0000256" key="2">
    <source>
        <dbReference type="ARBA" id="ARBA00022801"/>
    </source>
</evidence>
<keyword evidence="2" id="KW-0378">Hydrolase</keyword>
<dbReference type="CDD" id="cd06127">
    <property type="entry name" value="DEDDh"/>
    <property type="match status" value="1"/>
</dbReference>
<dbReference type="EMBL" id="CBFV010000090">
    <property type="protein sequence ID" value="CDC74975.1"/>
    <property type="molecule type" value="Genomic_DNA"/>
</dbReference>
<proteinExistence type="predicted"/>
<reference evidence="5" key="1">
    <citation type="submission" date="2012-11" db="EMBL/GenBank/DDBJ databases">
        <title>Dependencies among metagenomic species, viruses, plasmids and units of genetic variation.</title>
        <authorList>
            <person name="Nielsen H.B."/>
            <person name="Almeida M."/>
            <person name="Juncker A.S."/>
            <person name="Rasmussen S."/>
            <person name="Li J."/>
            <person name="Sunagawa S."/>
            <person name="Plichta D."/>
            <person name="Gautier L."/>
            <person name="Le Chatelier E."/>
            <person name="Peletier E."/>
            <person name="Bonde I."/>
            <person name="Nielsen T."/>
            <person name="Manichanh C."/>
            <person name="Arumugam M."/>
            <person name="Batto J."/>
            <person name="Santos M.B.Q.D."/>
            <person name="Blom N."/>
            <person name="Borruel N."/>
            <person name="Burgdorf K.S."/>
            <person name="Boumezbeur F."/>
            <person name="Casellas F."/>
            <person name="Dore J."/>
            <person name="Guarner F."/>
            <person name="Hansen T."/>
            <person name="Hildebrand F."/>
            <person name="Kaas R.S."/>
            <person name="Kennedy S."/>
            <person name="Kristiansen K."/>
            <person name="Kultima J.R."/>
            <person name="Leonard P."/>
            <person name="Levenez F."/>
            <person name="Lund O."/>
            <person name="Moumen B."/>
            <person name="Le Paslier D."/>
            <person name="Pons N."/>
            <person name="Pedersen O."/>
            <person name="Prifti E."/>
            <person name="Qin J."/>
            <person name="Raes J."/>
            <person name="Tap J."/>
            <person name="Tims S."/>
            <person name="Ussery D.W."/>
            <person name="Yamada T."/>
            <person name="MetaHit consortium"/>
            <person name="Renault P."/>
            <person name="Sicheritz-Ponten T."/>
            <person name="Bork P."/>
            <person name="Wang J."/>
            <person name="Brunak S."/>
            <person name="Ehrlich S.D."/>
        </authorList>
    </citation>
    <scope>NUCLEOTIDE SEQUENCE [LARGE SCALE GENOMIC DNA]</scope>
</reference>
<dbReference type="AlphaFoldDB" id="R6TS36"/>
<gene>
    <name evidence="5" type="ORF">BN626_01898</name>
</gene>
<dbReference type="PANTHER" id="PTHR30231">
    <property type="entry name" value="DNA POLYMERASE III SUBUNIT EPSILON"/>
    <property type="match status" value="1"/>
</dbReference>
<organism evidence="5 6">
    <name type="scientific">Agathobacter rectalis CAG:36</name>
    <dbReference type="NCBI Taxonomy" id="1263079"/>
    <lineage>
        <taxon>Bacteria</taxon>
        <taxon>Bacillati</taxon>
        <taxon>Bacillota</taxon>
        <taxon>Clostridia</taxon>
        <taxon>Lachnospirales</taxon>
        <taxon>Lachnospiraceae</taxon>
        <taxon>Agathobacter</taxon>
    </lineage>
</organism>
<evidence type="ECO:0000313" key="6">
    <source>
        <dbReference type="Proteomes" id="UP000018162"/>
    </source>
</evidence>
<keyword evidence="1" id="KW-0540">Nuclease</keyword>
<dbReference type="InterPro" id="IPR036397">
    <property type="entry name" value="RNaseH_sf"/>
</dbReference>
<evidence type="ECO:0000256" key="3">
    <source>
        <dbReference type="ARBA" id="ARBA00022839"/>
    </source>
</evidence>
<dbReference type="Pfam" id="PF00929">
    <property type="entry name" value="RNase_T"/>
    <property type="match status" value="1"/>
</dbReference>
<sequence length="245" mass="27936">MNNLRDIFQRYEAAVFFDTETTGLDAKSCRIIELAAIRIEKATDGSLIETDRADMFIKLPEGERIPDKIVELTGITDERLAAEGIPEGNAAAAFANMIYSGWTLLVAHNAQFDLLFACEMLKRFTEFSESGDILSPCDYLDSLTVYKDRRAYPHKLANAIAAYKLEDKVKNSHRAIDDVEALLEVCKAMDNERADLLSYVNVFGYNPKYGVTGDRLPRVTYWPQHFNDYMQSPRYTLPARVKRRR</sequence>
<dbReference type="Proteomes" id="UP000018162">
    <property type="component" value="Unassembled WGS sequence"/>
</dbReference>
<dbReference type="GO" id="GO:0008408">
    <property type="term" value="F:3'-5' exonuclease activity"/>
    <property type="evidence" value="ECO:0007669"/>
    <property type="project" value="TreeGrafter"/>
</dbReference>
<dbReference type="SUPFAM" id="SSF53098">
    <property type="entry name" value="Ribonuclease H-like"/>
    <property type="match status" value="1"/>
</dbReference>